<gene>
    <name evidence="1" type="ORF">NIES267_43330</name>
</gene>
<proteinExistence type="predicted"/>
<dbReference type="AlphaFoldDB" id="A0A1Z4LUA1"/>
<dbReference type="Proteomes" id="UP000218418">
    <property type="component" value="Chromosome"/>
</dbReference>
<name>A0A1Z4LUA1_9CYAN</name>
<organism evidence="1 2">
    <name type="scientific">Calothrix parasitica NIES-267</name>
    <dbReference type="NCBI Taxonomy" id="1973488"/>
    <lineage>
        <taxon>Bacteria</taxon>
        <taxon>Bacillati</taxon>
        <taxon>Cyanobacteriota</taxon>
        <taxon>Cyanophyceae</taxon>
        <taxon>Nostocales</taxon>
        <taxon>Calotrichaceae</taxon>
        <taxon>Calothrix</taxon>
    </lineage>
</organism>
<keyword evidence="2" id="KW-1185">Reference proteome</keyword>
<evidence type="ECO:0000313" key="2">
    <source>
        <dbReference type="Proteomes" id="UP000218418"/>
    </source>
</evidence>
<evidence type="ECO:0000313" key="1">
    <source>
        <dbReference type="EMBL" id="BAY84836.1"/>
    </source>
</evidence>
<accession>A0A1Z4LUA1</accession>
<sequence length="108" mass="12416">MVRCLGAGLKQKLGFIDDEHILLTKILPRTIFVPQTVNVYNTVFSQADFFMQNFALNGAKTLIQKIINSALCFLQNKFDSMLFYYEDLNTISYNITLSLAQPVQHRHL</sequence>
<dbReference type="EMBL" id="AP018227">
    <property type="protein sequence ID" value="BAY84836.1"/>
    <property type="molecule type" value="Genomic_DNA"/>
</dbReference>
<reference evidence="1 2" key="1">
    <citation type="submission" date="2017-06" db="EMBL/GenBank/DDBJ databases">
        <title>Genome sequencing of cyanobaciteial culture collection at National Institute for Environmental Studies (NIES).</title>
        <authorList>
            <person name="Hirose Y."/>
            <person name="Shimura Y."/>
            <person name="Fujisawa T."/>
            <person name="Nakamura Y."/>
            <person name="Kawachi M."/>
        </authorList>
    </citation>
    <scope>NUCLEOTIDE SEQUENCE [LARGE SCALE GENOMIC DNA]</scope>
    <source>
        <strain evidence="1 2">NIES-267</strain>
    </source>
</reference>
<protein>
    <submittedName>
        <fullName evidence="1">Uncharacterized protein</fullName>
    </submittedName>
</protein>